<evidence type="ECO:0000259" key="1">
    <source>
        <dbReference type="Pfam" id="PF20703"/>
    </source>
</evidence>
<sequence>MRTITAVRCWVRRPGATAARLWGGRHWTRRMQTCALGGLEGALARHAGHTFRALPGDAQAALGEVLALLSVIHPDSDAVTARRALWSALPANSAARVLVEAFVHAHLFVGGPGVAVAHEALLRQWPRAAEWIHENRRLRQARKRLPQASQRWATEGRRTDHLLNSGRPLSEARACGSTVCNINNTVKPTSTLQRQAPWGEASGRNDSATAAMVNAPARRRGCHRLQKEEFIRRC</sequence>
<gene>
    <name evidence="2" type="ordered locus">XOO0025</name>
</gene>
<dbReference type="Pfam" id="PF20703">
    <property type="entry name" value="nSTAND1"/>
    <property type="match status" value="1"/>
</dbReference>
<dbReference type="STRING" id="291331.XOO0025"/>
<protein>
    <submittedName>
        <fullName evidence="2">Transcriptional regulator</fullName>
    </submittedName>
</protein>
<dbReference type="AlphaFoldDB" id="Q5H6Z1"/>
<proteinExistence type="predicted"/>
<keyword evidence="3" id="KW-1185">Reference proteome</keyword>
<organism evidence="2 3">
    <name type="scientific">Xanthomonas oryzae pv. oryzae (strain KACC10331 / KXO85)</name>
    <dbReference type="NCBI Taxonomy" id="291331"/>
    <lineage>
        <taxon>Bacteria</taxon>
        <taxon>Pseudomonadati</taxon>
        <taxon>Pseudomonadota</taxon>
        <taxon>Gammaproteobacteria</taxon>
        <taxon>Lysobacterales</taxon>
        <taxon>Lysobacteraceae</taxon>
        <taxon>Xanthomonas</taxon>
    </lineage>
</organism>
<feature type="domain" description="Novel STAND NTPase 1" evidence="1">
    <location>
        <begin position="20"/>
        <end position="159"/>
    </location>
</feature>
<name>Q5H6Z1_XANOR</name>
<dbReference type="EMBL" id="AE013598">
    <property type="protein sequence ID" value="AAW73279.1"/>
    <property type="molecule type" value="Genomic_DNA"/>
</dbReference>
<dbReference type="HOGENOM" id="CLU_1337071_0_0_6"/>
<dbReference type="Proteomes" id="UP000006735">
    <property type="component" value="Chromosome"/>
</dbReference>
<evidence type="ECO:0000313" key="3">
    <source>
        <dbReference type="Proteomes" id="UP000006735"/>
    </source>
</evidence>
<reference evidence="2 3" key="1">
    <citation type="journal article" date="2005" name="Nucleic Acids Res.">
        <title>The genome sequence of Xanthomonas oryzae pathovar oryzae KACC10331, the bacterial blight pathogen of rice.</title>
        <authorList>
            <person name="Lee B.M."/>
            <person name="Park Y.J."/>
            <person name="Park D.S."/>
            <person name="Kang H.W."/>
            <person name="Kim J.G."/>
            <person name="Song E.S."/>
            <person name="Park I.C."/>
            <person name="Yoon U.H."/>
            <person name="Hahn J.H."/>
            <person name="Koo B.S."/>
            <person name="Lee G.B."/>
            <person name="Kim H."/>
            <person name="Park H.S."/>
            <person name="Yoon K.O."/>
            <person name="Kim J.H."/>
            <person name="Jung C.H."/>
            <person name="Koh N.H."/>
            <person name="Seo J.S."/>
            <person name="Go S.J."/>
        </authorList>
    </citation>
    <scope>NUCLEOTIDE SEQUENCE [LARGE SCALE GENOMIC DNA]</scope>
    <source>
        <strain evidence="3">KACC10331 / KXO85</strain>
    </source>
</reference>
<evidence type="ECO:0000313" key="2">
    <source>
        <dbReference type="EMBL" id="AAW73279.1"/>
    </source>
</evidence>
<accession>Q5H6Z1</accession>
<dbReference type="KEGG" id="xoo:XOO0025"/>
<dbReference type="InterPro" id="IPR049052">
    <property type="entry name" value="nSTAND1"/>
</dbReference>